<accession>A0A915PPC9</accession>
<dbReference type="InterPro" id="IPR040194">
    <property type="entry name" value="Cwf19-like"/>
</dbReference>
<evidence type="ECO:0000259" key="2">
    <source>
        <dbReference type="Pfam" id="PF04676"/>
    </source>
</evidence>
<dbReference type="PANTHER" id="PTHR12072">
    <property type="entry name" value="CWF19, CELL CYCLE CONTROL PROTEIN"/>
    <property type="match status" value="1"/>
</dbReference>
<dbReference type="GO" id="GO:0000398">
    <property type="term" value="P:mRNA splicing, via spliceosome"/>
    <property type="evidence" value="ECO:0007669"/>
    <property type="project" value="TreeGrafter"/>
</dbReference>
<dbReference type="GO" id="GO:0071014">
    <property type="term" value="C:post-mRNA release spliceosomal complex"/>
    <property type="evidence" value="ECO:0007669"/>
    <property type="project" value="TreeGrafter"/>
</dbReference>
<name>A0A915PPC9_9BILA</name>
<reference evidence="5" key="1">
    <citation type="submission" date="2022-11" db="UniProtKB">
        <authorList>
            <consortium name="WormBaseParasite"/>
        </authorList>
    </citation>
    <scope>IDENTIFICATION</scope>
</reference>
<dbReference type="InterPro" id="IPR006767">
    <property type="entry name" value="Cwf19-like_C_dom-2"/>
</dbReference>
<dbReference type="Proteomes" id="UP000887581">
    <property type="component" value="Unplaced"/>
</dbReference>
<comment type="similarity">
    <text evidence="1">Belongs to the CWF19 family.</text>
</comment>
<organism evidence="4 5">
    <name type="scientific">Setaria digitata</name>
    <dbReference type="NCBI Taxonomy" id="48799"/>
    <lineage>
        <taxon>Eukaryota</taxon>
        <taxon>Metazoa</taxon>
        <taxon>Ecdysozoa</taxon>
        <taxon>Nematoda</taxon>
        <taxon>Chromadorea</taxon>
        <taxon>Rhabditida</taxon>
        <taxon>Spirurina</taxon>
        <taxon>Spiruromorpha</taxon>
        <taxon>Filarioidea</taxon>
        <taxon>Setariidae</taxon>
        <taxon>Setaria</taxon>
    </lineage>
</organism>
<proteinExistence type="inferred from homology"/>
<dbReference type="SUPFAM" id="SSF54197">
    <property type="entry name" value="HIT-like"/>
    <property type="match status" value="1"/>
</dbReference>
<feature type="domain" description="Cwf19-like C-terminal" evidence="3">
    <location>
        <begin position="309"/>
        <end position="424"/>
    </location>
</feature>
<sequence length="528" mass="60292">MSEQPLKILVCGDVYGQFDSLLKRVNAVNKKNGPFDMLFCVGEFFGPDNESNERIINGVMEMPISTYILGPCCPSTSRFYPEDGIEFFTNLTYLGKRGILNTAGGLQVAYMSGIEGTQGLPFQFDQADVGDLLKFVKASTGYLGLDLLLTSMWPAEISKFSTNCPKKDIEGSRLLSQLAAGLKPRYHFAGMGTHYERTPYRNHRVLQEAAQHVTRFIGLAPVLNPEKDKWLYAFSITPIRKLSRAELTAQPANATEFPYMEILARMILDDRDKREEQNAKEQYFFDMSVEVEDIVDHGGKRRRKDVSSSREPRVQQPCWFCLSNVDAEQYLIISVADECYLAMPKGPLVDDHVMILSIGHIQSIVAAPQTVRDDIKKYRDALTLMFDKQGKLPVFFERNYKTQHLQLQVVPIPKTYAKALRSSFLNAAQMKNIEMVFLKEDEEIWDIVNEGCPYFLVELPDGSRLYSLKMIDFPLQFGREVLAGPSLLDCEEKVDWRQCELEKSEQMKLIDKLKQIFKPYDFTDVDDE</sequence>
<dbReference type="PANTHER" id="PTHR12072:SF4">
    <property type="entry name" value="CWF19-LIKE PROTEIN 1"/>
    <property type="match status" value="1"/>
</dbReference>
<evidence type="ECO:0000256" key="1">
    <source>
        <dbReference type="ARBA" id="ARBA00006795"/>
    </source>
</evidence>
<evidence type="ECO:0000313" key="4">
    <source>
        <dbReference type="Proteomes" id="UP000887581"/>
    </source>
</evidence>
<protein>
    <submittedName>
        <fullName evidence="5">CWF19-like protein 1</fullName>
    </submittedName>
</protein>
<dbReference type="Pfam" id="PF04676">
    <property type="entry name" value="CwfJ_C_2"/>
    <property type="match status" value="1"/>
</dbReference>
<dbReference type="Pfam" id="PF04677">
    <property type="entry name" value="CwfJ_C_1"/>
    <property type="match status" value="1"/>
</dbReference>
<dbReference type="GO" id="GO:0061632">
    <property type="term" value="F:RNA lariat debranching enzyme activator activity"/>
    <property type="evidence" value="ECO:0007669"/>
    <property type="project" value="TreeGrafter"/>
</dbReference>
<dbReference type="AlphaFoldDB" id="A0A915PPC9"/>
<evidence type="ECO:0000259" key="3">
    <source>
        <dbReference type="Pfam" id="PF04677"/>
    </source>
</evidence>
<keyword evidence="4" id="KW-1185">Reference proteome</keyword>
<dbReference type="InterPro" id="IPR036265">
    <property type="entry name" value="HIT-like_sf"/>
</dbReference>
<dbReference type="WBParaSite" id="sdigi.contig297.g7193.t1">
    <property type="protein sequence ID" value="sdigi.contig297.g7193.t1"/>
    <property type="gene ID" value="sdigi.contig297.g7193"/>
</dbReference>
<dbReference type="CDD" id="cd07380">
    <property type="entry name" value="MPP_CWF19_N"/>
    <property type="match status" value="1"/>
</dbReference>
<evidence type="ECO:0000313" key="5">
    <source>
        <dbReference type="WBParaSite" id="sdigi.contig297.g7193.t1"/>
    </source>
</evidence>
<feature type="domain" description="Cwf19-like protein C-terminal" evidence="2">
    <location>
        <begin position="438"/>
        <end position="523"/>
    </location>
</feature>
<dbReference type="InterPro" id="IPR006768">
    <property type="entry name" value="Cwf19-like_C_dom-1"/>
</dbReference>